<dbReference type="PATRIC" id="fig|33051.3.peg.1654"/>
<gene>
    <name evidence="1" type="ORF">NS319_03955</name>
</gene>
<proteinExistence type="predicted"/>
<dbReference type="RefSeq" id="WP_058732507.1">
    <property type="nucleotide sequence ID" value="NZ_LDTD01000023.1"/>
</dbReference>
<dbReference type="EMBL" id="LDTD01000023">
    <property type="protein sequence ID" value="KTT72886.1"/>
    <property type="molecule type" value="Genomic_DNA"/>
</dbReference>
<protein>
    <submittedName>
        <fullName evidence="1">Uncharacterized protein</fullName>
    </submittedName>
</protein>
<accession>A0A147I484</accession>
<organism evidence="1 2">
    <name type="scientific">Sphingomonas sanguinis</name>
    <dbReference type="NCBI Taxonomy" id="33051"/>
    <lineage>
        <taxon>Bacteria</taxon>
        <taxon>Pseudomonadati</taxon>
        <taxon>Pseudomonadota</taxon>
        <taxon>Alphaproteobacteria</taxon>
        <taxon>Sphingomonadales</taxon>
        <taxon>Sphingomonadaceae</taxon>
        <taxon>Sphingomonas</taxon>
    </lineage>
</organism>
<evidence type="ECO:0000313" key="2">
    <source>
        <dbReference type="Proteomes" id="UP000072867"/>
    </source>
</evidence>
<dbReference type="AlphaFoldDB" id="A0A147I484"/>
<name>A0A147I484_9SPHN</name>
<reference evidence="1 2" key="1">
    <citation type="journal article" date="2016" name="Front. Microbiol.">
        <title>Genomic Resource of Rice Seed Associated Bacteria.</title>
        <authorList>
            <person name="Midha S."/>
            <person name="Bansal K."/>
            <person name="Sharma S."/>
            <person name="Kumar N."/>
            <person name="Patil P.P."/>
            <person name="Chaudhry V."/>
            <person name="Patil P.B."/>
        </authorList>
    </citation>
    <scope>NUCLEOTIDE SEQUENCE [LARGE SCALE GENOMIC DNA]</scope>
    <source>
        <strain evidence="1 2">NS319</strain>
    </source>
</reference>
<comment type="caution">
    <text evidence="1">The sequence shown here is derived from an EMBL/GenBank/DDBJ whole genome shotgun (WGS) entry which is preliminary data.</text>
</comment>
<sequence>MQHDMQLRAAAEAIYNEVYPSDEWSPLTFEDAERYGTIHYRQAVGAAQQARAVLSDAGVQLQLTAVL</sequence>
<dbReference type="Proteomes" id="UP000072867">
    <property type="component" value="Unassembled WGS sequence"/>
</dbReference>
<evidence type="ECO:0000313" key="1">
    <source>
        <dbReference type="EMBL" id="KTT72886.1"/>
    </source>
</evidence>